<organism evidence="1 2">
    <name type="scientific">Embleya scabrispora</name>
    <dbReference type="NCBI Taxonomy" id="159449"/>
    <lineage>
        <taxon>Bacteria</taxon>
        <taxon>Bacillati</taxon>
        <taxon>Actinomycetota</taxon>
        <taxon>Actinomycetes</taxon>
        <taxon>Kitasatosporales</taxon>
        <taxon>Streptomycetaceae</taxon>
        <taxon>Embleya</taxon>
    </lineage>
</organism>
<evidence type="ECO:0000313" key="2">
    <source>
        <dbReference type="Proteomes" id="UP000190037"/>
    </source>
</evidence>
<comment type="caution">
    <text evidence="1">The sequence shown here is derived from an EMBL/GenBank/DDBJ whole genome shotgun (WGS) entry which is preliminary data.</text>
</comment>
<dbReference type="AlphaFoldDB" id="A0A1T3NSR7"/>
<sequence>MAATTAGAIKAHVEALGLSLPMFRDGPRPGQPLPYGVVTEGISIAQPLSSRGDFGDPDAEVVVTEQVQVDLIQQARDSAGRNTERYDLPGLLYRGLHGAQLTQAPGHVYGVRVLSMGRDPIVDNVVRHVLQLQLDRDLLPAT</sequence>
<name>A0A1T3NSR7_9ACTN</name>
<dbReference type="STRING" id="159449.B4N89_02340"/>
<keyword evidence="2" id="KW-1185">Reference proteome</keyword>
<evidence type="ECO:0000313" key="1">
    <source>
        <dbReference type="EMBL" id="OPC79937.1"/>
    </source>
</evidence>
<gene>
    <name evidence="1" type="ORF">B4N89_02340</name>
</gene>
<protein>
    <submittedName>
        <fullName evidence="1">Uncharacterized protein</fullName>
    </submittedName>
</protein>
<dbReference type="OrthoDB" id="4179308at2"/>
<proteinExistence type="predicted"/>
<reference evidence="1 2" key="1">
    <citation type="submission" date="2017-03" db="EMBL/GenBank/DDBJ databases">
        <title>Draft genome sequence of Streptomyces scabrisporus NF3, endophyte isolated from Amphipterygium adstringens.</title>
        <authorList>
            <person name="Vazquez M."/>
            <person name="Ceapa C.D."/>
            <person name="Rodriguez Luna D."/>
            <person name="Sanchez Esquivel S."/>
        </authorList>
    </citation>
    <scope>NUCLEOTIDE SEQUENCE [LARGE SCALE GENOMIC DNA]</scope>
    <source>
        <strain evidence="1 2">NF3</strain>
    </source>
</reference>
<accession>A0A1T3NSR7</accession>
<dbReference type="EMBL" id="MWQN01000001">
    <property type="protein sequence ID" value="OPC79937.1"/>
    <property type="molecule type" value="Genomic_DNA"/>
</dbReference>
<dbReference type="Proteomes" id="UP000190037">
    <property type="component" value="Unassembled WGS sequence"/>
</dbReference>
<dbReference type="RefSeq" id="WP_078974204.1">
    <property type="nucleotide sequence ID" value="NZ_MWQN01000001.1"/>
</dbReference>